<sequence>MSEKFRALVLNTAEDGKEVLPEFKDLSIHDLPEGDVLVRVAHSTLNYKDGMILNGLGRLVRQYPHVPGVDFAGEVVDSSDARYKAGDKVILTGWRVGESHWGGYAQMARVKADWLVPLPDGLSTEQAMAIGTAGFTSMLAVMALEEQGVSPDQDGEILVTGAAGGVGSVAISILSHLGYRVVASTGRPENADYLKHLGARDIVDRAALAEAPNRPLLSERWLGAIDSVGSTTLAHMLAEMKYHGVVAACGLAGGPDLPATVIPFLLRGVRLIGIDSVLCPYERRARAWQRLVTDLPAKRLAEATETVPLSAILPYGEKILKGGVRGRLVIDVAAG</sequence>
<dbReference type="GO" id="GO:0043957">
    <property type="term" value="F:acryloyl-CoA reductase (NADPH) activity"/>
    <property type="evidence" value="ECO:0007669"/>
    <property type="project" value="TreeGrafter"/>
</dbReference>
<dbReference type="PANTHER" id="PTHR43677:SF1">
    <property type="entry name" value="ACRYLYL-COA REDUCTASE ACUI-RELATED"/>
    <property type="match status" value="1"/>
</dbReference>
<dbReference type="Gene3D" id="3.90.180.10">
    <property type="entry name" value="Medium-chain alcohol dehydrogenases, catalytic domain"/>
    <property type="match status" value="1"/>
</dbReference>
<dbReference type="SMART" id="SM00829">
    <property type="entry name" value="PKS_ER"/>
    <property type="match status" value="1"/>
</dbReference>
<dbReference type="InterPro" id="IPR036291">
    <property type="entry name" value="NAD(P)-bd_dom_sf"/>
</dbReference>
<dbReference type="Pfam" id="PF00107">
    <property type="entry name" value="ADH_zinc_N"/>
    <property type="match status" value="1"/>
</dbReference>
<dbReference type="InterPro" id="IPR013149">
    <property type="entry name" value="ADH-like_C"/>
</dbReference>
<dbReference type="InterPro" id="IPR014188">
    <property type="entry name" value="Acrylyl-CoA_reductase_AcuI"/>
</dbReference>
<comment type="caution">
    <text evidence="2">The sequence shown here is derived from an EMBL/GenBank/DDBJ whole genome shotgun (WGS) entry which is preliminary data.</text>
</comment>
<dbReference type="RefSeq" id="WP_101264702.1">
    <property type="nucleotide sequence ID" value="NZ_NWTK01000003.1"/>
</dbReference>
<evidence type="ECO:0000259" key="1">
    <source>
        <dbReference type="SMART" id="SM00829"/>
    </source>
</evidence>
<dbReference type="PANTHER" id="PTHR43677">
    <property type="entry name" value="SHORT-CHAIN DEHYDROGENASE/REDUCTASE"/>
    <property type="match status" value="1"/>
</dbReference>
<dbReference type="SUPFAM" id="SSF50129">
    <property type="entry name" value="GroES-like"/>
    <property type="match status" value="1"/>
</dbReference>
<dbReference type="NCBIfam" id="TIGR02823">
    <property type="entry name" value="oxido_YhdH"/>
    <property type="match status" value="1"/>
</dbReference>
<dbReference type="InterPro" id="IPR020843">
    <property type="entry name" value="ER"/>
</dbReference>
<dbReference type="Gene3D" id="3.40.50.720">
    <property type="entry name" value="NAD(P)-binding Rossmann-like Domain"/>
    <property type="match status" value="1"/>
</dbReference>
<name>A0A2N3KWA4_9PROT</name>
<accession>A0A2N3KWA4</accession>
<dbReference type="OrthoDB" id="9782155at2"/>
<dbReference type="SUPFAM" id="SSF51735">
    <property type="entry name" value="NAD(P)-binding Rossmann-fold domains"/>
    <property type="match status" value="1"/>
</dbReference>
<protein>
    <submittedName>
        <fullName evidence="2">Oxidoreductase</fullName>
    </submittedName>
</protein>
<evidence type="ECO:0000313" key="3">
    <source>
        <dbReference type="Proteomes" id="UP000233597"/>
    </source>
</evidence>
<dbReference type="CDD" id="cd08288">
    <property type="entry name" value="MDR_yhdh"/>
    <property type="match status" value="1"/>
</dbReference>
<gene>
    <name evidence="2" type="ORF">COO20_05495</name>
</gene>
<dbReference type="Proteomes" id="UP000233597">
    <property type="component" value="Unassembled WGS sequence"/>
</dbReference>
<dbReference type="EMBL" id="NWTK01000003">
    <property type="protein sequence ID" value="PKR54859.1"/>
    <property type="molecule type" value="Genomic_DNA"/>
</dbReference>
<dbReference type="InterPro" id="IPR051397">
    <property type="entry name" value="Zn-ADH-like_protein"/>
</dbReference>
<organism evidence="2 3">
    <name type="scientific">Thalassospira marina</name>
    <dbReference type="NCBI Taxonomy" id="2048283"/>
    <lineage>
        <taxon>Bacteria</taxon>
        <taxon>Pseudomonadati</taxon>
        <taxon>Pseudomonadota</taxon>
        <taxon>Alphaproteobacteria</taxon>
        <taxon>Rhodospirillales</taxon>
        <taxon>Thalassospiraceae</taxon>
        <taxon>Thalassospira</taxon>
    </lineage>
</organism>
<dbReference type="AlphaFoldDB" id="A0A2N3KWA4"/>
<evidence type="ECO:0000313" key="2">
    <source>
        <dbReference type="EMBL" id="PKR54859.1"/>
    </source>
</evidence>
<dbReference type="InterPro" id="IPR013154">
    <property type="entry name" value="ADH-like_N"/>
</dbReference>
<dbReference type="InterPro" id="IPR011032">
    <property type="entry name" value="GroES-like_sf"/>
</dbReference>
<proteinExistence type="predicted"/>
<reference evidence="2 3" key="1">
    <citation type="submission" date="2017-09" db="EMBL/GenBank/DDBJ databases">
        <title>Biodiversity and function of Thalassospira species in the particle-attached aromatic-hydrocarbon-degrading consortia from the surface seawater of the South China Sea.</title>
        <authorList>
            <person name="Dong C."/>
            <person name="Liu R."/>
            <person name="Shao Z."/>
        </authorList>
    </citation>
    <scope>NUCLEOTIDE SEQUENCE [LARGE SCALE GENOMIC DNA]</scope>
    <source>
        <strain evidence="2 3">CSC1P2</strain>
    </source>
</reference>
<feature type="domain" description="Enoyl reductase (ER)" evidence="1">
    <location>
        <begin position="18"/>
        <end position="330"/>
    </location>
</feature>
<dbReference type="Pfam" id="PF08240">
    <property type="entry name" value="ADH_N"/>
    <property type="match status" value="1"/>
</dbReference>